<feature type="domain" description="FAD-dependent oxidoreductase 2 FAD-binding" evidence="6">
    <location>
        <begin position="81"/>
        <end position="536"/>
    </location>
</feature>
<dbReference type="HOGENOM" id="CLU_011398_4_3_9"/>
<evidence type="ECO:0000256" key="4">
    <source>
        <dbReference type="ARBA" id="ARBA00023002"/>
    </source>
</evidence>
<dbReference type="Proteomes" id="UP000002377">
    <property type="component" value="Chromosome"/>
</dbReference>
<dbReference type="InterPro" id="IPR027477">
    <property type="entry name" value="Succ_DH/fumarate_Rdtase_cat_sf"/>
</dbReference>
<dbReference type="Gene3D" id="3.90.700.10">
    <property type="entry name" value="Succinate dehydrogenase/fumarate reductase flavoprotein, catalytic domain"/>
    <property type="match status" value="1"/>
</dbReference>
<organism evidence="7 8">
    <name type="scientific">Thermincola potens (strain JR)</name>
    <dbReference type="NCBI Taxonomy" id="635013"/>
    <lineage>
        <taxon>Bacteria</taxon>
        <taxon>Bacillati</taxon>
        <taxon>Bacillota</taxon>
        <taxon>Clostridia</taxon>
        <taxon>Eubacteriales</taxon>
        <taxon>Thermincolaceae</taxon>
        <taxon>Thermincola</taxon>
    </lineage>
</organism>
<dbReference type="eggNOG" id="COG1053">
    <property type="taxonomic scope" value="Bacteria"/>
</dbReference>
<dbReference type="InterPro" id="IPR050315">
    <property type="entry name" value="FAD-oxidoreductase_2"/>
</dbReference>
<dbReference type="PANTHER" id="PTHR43400">
    <property type="entry name" value="FUMARATE REDUCTASE"/>
    <property type="match status" value="1"/>
</dbReference>
<dbReference type="OrthoDB" id="9806724at2"/>
<keyword evidence="2" id="KW-0285">Flavoprotein</keyword>
<dbReference type="STRING" id="635013.TherJR_0234"/>
<evidence type="ECO:0000256" key="1">
    <source>
        <dbReference type="ARBA" id="ARBA00001974"/>
    </source>
</evidence>
<comment type="cofactor">
    <cofactor evidence="1">
        <name>FAD</name>
        <dbReference type="ChEBI" id="CHEBI:57692"/>
    </cofactor>
</comment>
<evidence type="ECO:0000256" key="3">
    <source>
        <dbReference type="ARBA" id="ARBA00022827"/>
    </source>
</evidence>
<dbReference type="SUPFAM" id="SSF51905">
    <property type="entry name" value="FAD/NAD(P)-binding domain"/>
    <property type="match status" value="1"/>
</dbReference>
<dbReference type="Gene3D" id="3.50.50.60">
    <property type="entry name" value="FAD/NAD(P)-binding domain"/>
    <property type="match status" value="1"/>
</dbReference>
<evidence type="ECO:0000313" key="7">
    <source>
        <dbReference type="EMBL" id="ADG81122.1"/>
    </source>
</evidence>
<evidence type="ECO:0000259" key="6">
    <source>
        <dbReference type="Pfam" id="PF00890"/>
    </source>
</evidence>
<accession>D5X9Q1</accession>
<dbReference type="Pfam" id="PF00890">
    <property type="entry name" value="FAD_binding_2"/>
    <property type="match status" value="1"/>
</dbReference>
<keyword evidence="3" id="KW-0274">FAD</keyword>
<dbReference type="InterPro" id="IPR006311">
    <property type="entry name" value="TAT_signal"/>
</dbReference>
<protein>
    <submittedName>
        <fullName evidence="7">Fumarate reductase/succinate dehydrogenase flavoprotein domain protein</fullName>
    </submittedName>
</protein>
<evidence type="ECO:0000256" key="2">
    <source>
        <dbReference type="ARBA" id="ARBA00022630"/>
    </source>
</evidence>
<dbReference type="InterPro" id="IPR036188">
    <property type="entry name" value="FAD/NAD-bd_sf"/>
</dbReference>
<dbReference type="EMBL" id="CP002028">
    <property type="protein sequence ID" value="ADG81122.1"/>
    <property type="molecule type" value="Genomic_DNA"/>
</dbReference>
<dbReference type="PROSITE" id="PS51318">
    <property type="entry name" value="TAT"/>
    <property type="match status" value="1"/>
</dbReference>
<dbReference type="KEGG" id="tjr:TherJR_0234"/>
<reference evidence="7 8" key="1">
    <citation type="submission" date="2010-05" db="EMBL/GenBank/DDBJ databases">
        <title>Complete sequence of Thermincola sp. JR.</title>
        <authorList>
            <consortium name="US DOE Joint Genome Institute"/>
            <person name="Lucas S."/>
            <person name="Copeland A."/>
            <person name="Lapidus A."/>
            <person name="Cheng J.-F."/>
            <person name="Bruce D."/>
            <person name="Goodwin L."/>
            <person name="Pitluck S."/>
            <person name="Chertkov O."/>
            <person name="Detter J.C."/>
            <person name="Han C."/>
            <person name="Tapia R."/>
            <person name="Land M."/>
            <person name="Hauser L."/>
            <person name="Kyrpides N."/>
            <person name="Mikhailova N."/>
            <person name="Hazen T.C."/>
            <person name="Woyke T."/>
        </authorList>
    </citation>
    <scope>NUCLEOTIDE SEQUENCE [LARGE SCALE GENOMIC DNA]</scope>
    <source>
        <strain evidence="7 8">JR</strain>
    </source>
</reference>
<name>D5X9Q1_THEPJ</name>
<dbReference type="PANTHER" id="PTHR43400:SF10">
    <property type="entry name" value="3-OXOSTEROID 1-DEHYDROGENASE"/>
    <property type="match status" value="1"/>
</dbReference>
<dbReference type="AlphaFoldDB" id="D5X9Q1"/>
<evidence type="ECO:0000256" key="5">
    <source>
        <dbReference type="SAM" id="MobiDB-lite"/>
    </source>
</evidence>
<dbReference type="GO" id="GO:0033765">
    <property type="term" value="F:steroid dehydrogenase activity, acting on the CH-CH group of donors"/>
    <property type="evidence" value="ECO:0007669"/>
    <property type="project" value="UniProtKB-ARBA"/>
</dbReference>
<dbReference type="InterPro" id="IPR003953">
    <property type="entry name" value="FAD-dep_OxRdtase_2_FAD-bd"/>
</dbReference>
<keyword evidence="4" id="KW-0560">Oxidoreductase</keyword>
<feature type="region of interest" description="Disordered" evidence="5">
    <location>
        <begin position="47"/>
        <end position="72"/>
    </location>
</feature>
<dbReference type="GO" id="GO:0008202">
    <property type="term" value="P:steroid metabolic process"/>
    <property type="evidence" value="ECO:0007669"/>
    <property type="project" value="UniProtKB-ARBA"/>
</dbReference>
<dbReference type="SUPFAM" id="SSF56425">
    <property type="entry name" value="Succinate dehydrogenase/fumarate reductase flavoprotein, catalytic domain"/>
    <property type="match status" value="1"/>
</dbReference>
<gene>
    <name evidence="7" type="ordered locus">TherJR_0234</name>
</gene>
<dbReference type="RefSeq" id="WP_013119149.1">
    <property type="nucleotide sequence ID" value="NC_014152.1"/>
</dbReference>
<keyword evidence="8" id="KW-1185">Reference proteome</keyword>
<evidence type="ECO:0000313" key="8">
    <source>
        <dbReference type="Proteomes" id="UP000002377"/>
    </source>
</evidence>
<sequence>MSSENKLENKLQTGVSRRDFLKGGVFATVGLASGGLLAGCANETDTQASSPASGAISEKASFEAPPPPIPEKDIKETVTADVVVVGAGMAGMCAAVTAAQAGAKVVVLEKGYTANFRGMEYGVIGSKIQKSIGNDKVDKNEVIVELMRWAGYKADQRVIKVWADHSGETFDWLVDLAEAVGISCHPTPLDHQSLNQVGFKYFTTQAGEFIANEAVLAQKPKLHFPSQMALRYVLVETSKKLGIDIRYKTPAVQLIRKDKGRVTGVIARRKDGSYAKFNANKGVILCTGDYGNNPEMLKKYIPSSEYIYGVAYPPAMNTGDGHMMGMWIGAAIDEPPHCAMYFDIALDGLPPGYKPVPLTRQPWLNVNLQGERYGNEDLPFAYICNQDRQQKGHNFKWVIWDAKWPQEVSKFGSIICKAMRPPLHIPEEIDMLVSKGIIKSANTIEELARKMDVPAETFKATVARYNELARKGVDEDFGKRPECLTTIEKAPFYAAKLGTCLLVTLGGLKINHKLQVLDTEMNPIPGLYAAGNVSGSFFANDYPITVQGVSHGRAMTFGRMAAKNILAQKT</sequence>
<proteinExistence type="predicted"/>